<gene>
    <name evidence="1" type="ORF">I4I82_17750</name>
</gene>
<dbReference type="RefSeq" id="WP_218590227.1">
    <property type="nucleotide sequence ID" value="NZ_JADQDE010000046.1"/>
</dbReference>
<protein>
    <submittedName>
        <fullName evidence="1">Uncharacterized protein</fullName>
    </submittedName>
</protein>
<dbReference type="Proteomes" id="UP000694300">
    <property type="component" value="Unassembled WGS sequence"/>
</dbReference>
<organism evidence="1 2">
    <name type="scientific">Pseudonocardia oceani</name>
    <dbReference type="NCBI Taxonomy" id="2792013"/>
    <lineage>
        <taxon>Bacteria</taxon>
        <taxon>Bacillati</taxon>
        <taxon>Actinomycetota</taxon>
        <taxon>Actinomycetes</taxon>
        <taxon>Pseudonocardiales</taxon>
        <taxon>Pseudonocardiaceae</taxon>
        <taxon>Pseudonocardia</taxon>
    </lineage>
</organism>
<comment type="caution">
    <text evidence="1">The sequence shown here is derived from an EMBL/GenBank/DDBJ whole genome shotgun (WGS) entry which is preliminary data.</text>
</comment>
<dbReference type="EMBL" id="JADQDF010000001">
    <property type="protein sequence ID" value="MBW0129509.1"/>
    <property type="molecule type" value="Genomic_DNA"/>
</dbReference>
<evidence type="ECO:0000313" key="2">
    <source>
        <dbReference type="Proteomes" id="UP000694300"/>
    </source>
</evidence>
<sequence>MSTLVLPSWVVPDVDAVRECERVSVRRLGLGPRAVTARDAGVAAALAWLTIGEVSPLTHRAVPGTLHPDGSWTPGATWELVRAESWVALCVAAGALTPTEEDWRRLGVEPAPAAIDDAEFAYGAWRTLAWLLGVREDFPIYTSWHRAASIRRDRRHLYGRRPAERDAAWRAAEQAARDQARADARRHWEHVRARVDATA</sequence>
<accession>A0ABS6UCA8</accession>
<evidence type="ECO:0000313" key="1">
    <source>
        <dbReference type="EMBL" id="MBW0129509.1"/>
    </source>
</evidence>
<name>A0ABS6UCA8_9PSEU</name>
<proteinExistence type="predicted"/>
<keyword evidence="2" id="KW-1185">Reference proteome</keyword>
<reference evidence="1 2" key="1">
    <citation type="submission" date="2020-11" db="EMBL/GenBank/DDBJ databases">
        <title>Pseudonocardia abyssalis sp. nov. and Pseudonocardia oceani sp. nov., description and phylogenomic analysis of two novel actinomycetes isolated from the deep Southern Ocean.</title>
        <authorList>
            <person name="Parra J."/>
        </authorList>
    </citation>
    <scope>NUCLEOTIDE SEQUENCE [LARGE SCALE GENOMIC DNA]</scope>
    <source>
        <strain evidence="2">KRD185</strain>
    </source>
</reference>